<accession>A0A4S2MSX2</accession>
<reference evidence="3 4" key="1">
    <citation type="submission" date="2019-04" db="EMBL/GenBank/DDBJ databases">
        <title>Comparative genomics and transcriptomics to analyze fruiting body development in filamentous ascomycetes.</title>
        <authorList>
            <consortium name="DOE Joint Genome Institute"/>
            <person name="Lutkenhaus R."/>
            <person name="Traeger S."/>
            <person name="Breuer J."/>
            <person name="Kuo A."/>
            <person name="Lipzen A."/>
            <person name="Pangilinan J."/>
            <person name="Dilworth D."/>
            <person name="Sandor L."/>
            <person name="Poggeler S."/>
            <person name="Barry K."/>
            <person name="Grigoriev I.V."/>
            <person name="Nowrousian M."/>
        </authorList>
    </citation>
    <scope>NUCLEOTIDE SEQUENCE [LARGE SCALE GENOMIC DNA]</scope>
    <source>
        <strain evidence="3 4">CBS 389.68</strain>
    </source>
</reference>
<feature type="region of interest" description="Disordered" evidence="1">
    <location>
        <begin position="166"/>
        <end position="203"/>
    </location>
</feature>
<feature type="compositionally biased region" description="Basic and acidic residues" evidence="1">
    <location>
        <begin position="181"/>
        <end position="192"/>
    </location>
</feature>
<dbReference type="InParanoid" id="A0A4S2MSX2"/>
<evidence type="ECO:0000256" key="2">
    <source>
        <dbReference type="SAM" id="SignalP"/>
    </source>
</evidence>
<keyword evidence="2" id="KW-0732">Signal</keyword>
<dbReference type="Proteomes" id="UP000298138">
    <property type="component" value="Unassembled WGS sequence"/>
</dbReference>
<proteinExistence type="predicted"/>
<sequence length="222" mass="23575">MQISRLAPVLIAALLPVASAVLCTESTMVAASETSIKEFTKISEAIDELTQDIMPIDIDTSAKRLMRRQEDSNIYVPANCNINEKCIDLGALVCYDESTTVARSGDGISVTLKNGDMVLPDGSKANVFKNTEPIKKYILGMLEEAAEEISKNPELASIMSQVSLSIPTPTGSASTPSSTADADKEDDKKDDKKDEDEESKAGRTVVGGFVAGVAALAAVMLI</sequence>
<dbReference type="EMBL" id="ML220130">
    <property type="protein sequence ID" value="TGZ79572.1"/>
    <property type="molecule type" value="Genomic_DNA"/>
</dbReference>
<name>A0A4S2MSX2_9PEZI</name>
<evidence type="ECO:0000256" key="1">
    <source>
        <dbReference type="SAM" id="MobiDB-lite"/>
    </source>
</evidence>
<feature type="compositionally biased region" description="Low complexity" evidence="1">
    <location>
        <begin position="167"/>
        <end position="180"/>
    </location>
</feature>
<feature type="signal peptide" evidence="2">
    <location>
        <begin position="1"/>
        <end position="20"/>
    </location>
</feature>
<protein>
    <submittedName>
        <fullName evidence="3">Uncharacterized protein</fullName>
    </submittedName>
</protein>
<evidence type="ECO:0000313" key="4">
    <source>
        <dbReference type="Proteomes" id="UP000298138"/>
    </source>
</evidence>
<organism evidence="3 4">
    <name type="scientific">Ascodesmis nigricans</name>
    <dbReference type="NCBI Taxonomy" id="341454"/>
    <lineage>
        <taxon>Eukaryota</taxon>
        <taxon>Fungi</taxon>
        <taxon>Dikarya</taxon>
        <taxon>Ascomycota</taxon>
        <taxon>Pezizomycotina</taxon>
        <taxon>Pezizomycetes</taxon>
        <taxon>Pezizales</taxon>
        <taxon>Ascodesmidaceae</taxon>
        <taxon>Ascodesmis</taxon>
    </lineage>
</organism>
<gene>
    <name evidence="3" type="ORF">EX30DRAFT_342209</name>
</gene>
<dbReference type="AlphaFoldDB" id="A0A4S2MSX2"/>
<feature type="chain" id="PRO_5020233380" evidence="2">
    <location>
        <begin position="21"/>
        <end position="222"/>
    </location>
</feature>
<keyword evidence="4" id="KW-1185">Reference proteome</keyword>
<evidence type="ECO:0000313" key="3">
    <source>
        <dbReference type="EMBL" id="TGZ79572.1"/>
    </source>
</evidence>